<gene>
    <name evidence="8" type="ORF">K0O23_09560</name>
</gene>
<keyword evidence="3 6" id="KW-0812">Transmembrane</keyword>
<feature type="transmembrane region" description="Helical" evidence="6">
    <location>
        <begin position="37"/>
        <end position="56"/>
    </location>
</feature>
<keyword evidence="5 6" id="KW-0472">Membrane</keyword>
<comment type="subcellular location">
    <subcellularLocation>
        <location evidence="1">Cell membrane</location>
        <topology evidence="1">Multi-pass membrane protein</topology>
    </subcellularLocation>
</comment>
<dbReference type="PANTHER" id="PTHR36115">
    <property type="entry name" value="PROLINE-RICH ANTIGEN HOMOLOG-RELATED"/>
    <property type="match status" value="1"/>
</dbReference>
<evidence type="ECO:0000313" key="8">
    <source>
        <dbReference type="EMBL" id="MBW7467316.1"/>
    </source>
</evidence>
<evidence type="ECO:0000256" key="2">
    <source>
        <dbReference type="ARBA" id="ARBA00022475"/>
    </source>
</evidence>
<feature type="domain" description="RDD" evidence="7">
    <location>
        <begin position="31"/>
        <end position="130"/>
    </location>
</feature>
<evidence type="ECO:0000256" key="6">
    <source>
        <dbReference type="SAM" id="Phobius"/>
    </source>
</evidence>
<dbReference type="EMBL" id="JAHYXK010000006">
    <property type="protein sequence ID" value="MBW7467316.1"/>
    <property type="molecule type" value="Genomic_DNA"/>
</dbReference>
<keyword evidence="9" id="KW-1185">Reference proteome</keyword>
<dbReference type="InterPro" id="IPR051791">
    <property type="entry name" value="Pra-immunoreactive"/>
</dbReference>
<accession>A0ABS7CTZ7</accession>
<keyword evidence="4 6" id="KW-1133">Transmembrane helix</keyword>
<organism evidence="8 9">
    <name type="scientific">Pontibacter aydingkolensis</name>
    <dbReference type="NCBI Taxonomy" id="1911536"/>
    <lineage>
        <taxon>Bacteria</taxon>
        <taxon>Pseudomonadati</taxon>
        <taxon>Bacteroidota</taxon>
        <taxon>Cytophagia</taxon>
        <taxon>Cytophagales</taxon>
        <taxon>Hymenobacteraceae</taxon>
        <taxon>Pontibacter</taxon>
    </lineage>
</organism>
<evidence type="ECO:0000259" key="7">
    <source>
        <dbReference type="Pfam" id="PF06271"/>
    </source>
</evidence>
<dbReference type="PANTHER" id="PTHR36115:SF4">
    <property type="entry name" value="MEMBRANE PROTEIN"/>
    <property type="match status" value="1"/>
</dbReference>
<reference evidence="8 9" key="1">
    <citation type="journal article" date="2016" name="Int. J. Syst. Evol. Microbiol.">
        <title>Pontibacter aydingkolensis sp. nov., isolated from soil of a salt lake.</title>
        <authorList>
            <person name="Osman G."/>
            <person name="Zhang T."/>
            <person name="Lou K."/>
            <person name="Gao Y."/>
            <person name="Chang W."/>
            <person name="Lin Q."/>
            <person name="Yang H.M."/>
            <person name="Huo X.D."/>
            <person name="Wang N."/>
        </authorList>
    </citation>
    <scope>NUCLEOTIDE SEQUENCE [LARGE SCALE GENOMIC DNA]</scope>
    <source>
        <strain evidence="8 9">KACC 19255</strain>
    </source>
</reference>
<dbReference type="Proteomes" id="UP000813018">
    <property type="component" value="Unassembled WGS sequence"/>
</dbReference>
<evidence type="ECO:0000256" key="5">
    <source>
        <dbReference type="ARBA" id="ARBA00023136"/>
    </source>
</evidence>
<proteinExistence type="predicted"/>
<dbReference type="RefSeq" id="WP_219877198.1">
    <property type="nucleotide sequence ID" value="NZ_JAHYXK010000006.1"/>
</dbReference>
<feature type="transmembrane region" description="Helical" evidence="6">
    <location>
        <begin position="62"/>
        <end position="83"/>
    </location>
</feature>
<evidence type="ECO:0000256" key="4">
    <source>
        <dbReference type="ARBA" id="ARBA00022989"/>
    </source>
</evidence>
<evidence type="ECO:0000256" key="3">
    <source>
        <dbReference type="ARBA" id="ARBA00022692"/>
    </source>
</evidence>
<comment type="caution">
    <text evidence="8">The sequence shown here is derived from an EMBL/GenBank/DDBJ whole genome shotgun (WGS) entry which is preliminary data.</text>
</comment>
<evidence type="ECO:0000256" key="1">
    <source>
        <dbReference type="ARBA" id="ARBA00004651"/>
    </source>
</evidence>
<evidence type="ECO:0000313" key="9">
    <source>
        <dbReference type="Proteomes" id="UP000813018"/>
    </source>
</evidence>
<keyword evidence="2" id="KW-1003">Cell membrane</keyword>
<sequence>MEHLDTKQFETNDPFLFDDEAVPLYDVSKNKRFLHHIIDTIAFYAFAIVIGIALGLAGMESILAGINDMVLGLLIMFTYYWGFESIFGQTVGKMITGSIVVTEDGEKITPLDALKRTLCRFIPFEVFSFLGSGPGWHDTISRTRVVKK</sequence>
<dbReference type="Pfam" id="PF06271">
    <property type="entry name" value="RDD"/>
    <property type="match status" value="1"/>
</dbReference>
<dbReference type="InterPro" id="IPR010432">
    <property type="entry name" value="RDD"/>
</dbReference>
<name>A0ABS7CTZ7_9BACT</name>
<protein>
    <submittedName>
        <fullName evidence="8">RDD family protein</fullName>
    </submittedName>
</protein>